<evidence type="ECO:0000313" key="9">
    <source>
        <dbReference type="EMBL" id="QAT17025.1"/>
    </source>
</evidence>
<dbReference type="AlphaFoldDB" id="A0A410P490"/>
<dbReference type="PANTHER" id="PTHR48090">
    <property type="entry name" value="UNDECAPRENYL-PHOSPHATE 4-DEOXY-4-FORMAMIDO-L-ARABINOSE TRANSFERASE-RELATED"/>
    <property type="match status" value="1"/>
</dbReference>
<dbReference type="GO" id="GO:0005886">
    <property type="term" value="C:plasma membrane"/>
    <property type="evidence" value="ECO:0007669"/>
    <property type="project" value="TreeGrafter"/>
</dbReference>
<evidence type="ECO:0000256" key="1">
    <source>
        <dbReference type="ARBA" id="ARBA00004141"/>
    </source>
</evidence>
<protein>
    <submittedName>
        <fullName evidence="9">Glycosyltransferase</fullName>
    </submittedName>
</protein>
<gene>
    <name evidence="9" type="ORF">BU251_04385</name>
</gene>
<dbReference type="EMBL" id="CP019384">
    <property type="protein sequence ID" value="QAT17025.1"/>
    <property type="molecule type" value="Genomic_DNA"/>
</dbReference>
<dbReference type="Pfam" id="PF00535">
    <property type="entry name" value="Glycos_transf_2"/>
    <property type="match status" value="1"/>
</dbReference>
<proteinExistence type="predicted"/>
<comment type="subcellular location">
    <subcellularLocation>
        <location evidence="1">Membrane</location>
        <topology evidence="1">Multi-pass membrane protein</topology>
    </subcellularLocation>
</comment>
<dbReference type="CDD" id="cd04187">
    <property type="entry name" value="DPM1_like_bac"/>
    <property type="match status" value="1"/>
</dbReference>
<evidence type="ECO:0000256" key="2">
    <source>
        <dbReference type="ARBA" id="ARBA00022676"/>
    </source>
</evidence>
<keyword evidence="5 7" id="KW-1133">Transmembrane helix</keyword>
<dbReference type="SUPFAM" id="SSF53448">
    <property type="entry name" value="Nucleotide-diphospho-sugar transferases"/>
    <property type="match status" value="1"/>
</dbReference>
<evidence type="ECO:0000313" key="10">
    <source>
        <dbReference type="Proteomes" id="UP000287243"/>
    </source>
</evidence>
<dbReference type="RefSeq" id="WP_128699665.1">
    <property type="nucleotide sequence ID" value="NZ_CP019384.1"/>
</dbReference>
<reference evidence="9 10" key="1">
    <citation type="submission" date="2017-01" db="EMBL/GenBank/DDBJ databases">
        <title>First insights into the biology of 'candidatus Vampirococcus archaeovorus'.</title>
        <authorList>
            <person name="Kizina J."/>
            <person name="Jordan S."/>
            <person name="Stueber K."/>
            <person name="Reinhardt R."/>
            <person name="Harder J."/>
        </authorList>
    </citation>
    <scope>NUCLEOTIDE SEQUENCE [LARGE SCALE GENOMIC DNA]</scope>
    <source>
        <strain evidence="9 10">LiM</strain>
    </source>
</reference>
<keyword evidence="4 7" id="KW-0812">Transmembrane</keyword>
<dbReference type="InterPro" id="IPR029044">
    <property type="entry name" value="Nucleotide-diphossugar_trans"/>
</dbReference>
<feature type="domain" description="Glycosyltransferase 2-like" evidence="8">
    <location>
        <begin position="8"/>
        <end position="174"/>
    </location>
</feature>
<keyword evidence="6 7" id="KW-0472">Membrane</keyword>
<accession>A0A410P490</accession>
<dbReference type="Gene3D" id="3.90.550.10">
    <property type="entry name" value="Spore Coat Polysaccharide Biosynthesis Protein SpsA, Chain A"/>
    <property type="match status" value="1"/>
</dbReference>
<feature type="transmembrane region" description="Helical" evidence="7">
    <location>
        <begin position="213"/>
        <end position="232"/>
    </location>
</feature>
<keyword evidence="3 9" id="KW-0808">Transferase</keyword>
<keyword evidence="2" id="KW-0328">Glycosyltransferase</keyword>
<dbReference type="KEGG" id="vai:BU251_04385"/>
<dbReference type="Proteomes" id="UP000287243">
    <property type="component" value="Chromosome"/>
</dbReference>
<feature type="transmembrane region" description="Helical" evidence="7">
    <location>
        <begin position="272"/>
        <end position="293"/>
    </location>
</feature>
<name>A0A410P490_VELA1</name>
<evidence type="ECO:0000259" key="8">
    <source>
        <dbReference type="Pfam" id="PF00535"/>
    </source>
</evidence>
<dbReference type="OrthoDB" id="9807778at2"/>
<dbReference type="InterPro" id="IPR001173">
    <property type="entry name" value="Glyco_trans_2-like"/>
</dbReference>
<evidence type="ECO:0000256" key="4">
    <source>
        <dbReference type="ARBA" id="ARBA00022692"/>
    </source>
</evidence>
<organism evidence="9 10">
    <name type="scientific">Velamenicoccus archaeovorus</name>
    <dbReference type="NCBI Taxonomy" id="1930593"/>
    <lineage>
        <taxon>Bacteria</taxon>
        <taxon>Pseudomonadati</taxon>
        <taxon>Candidatus Omnitrophota</taxon>
        <taxon>Candidatus Velamenicoccus</taxon>
    </lineage>
</organism>
<dbReference type="InterPro" id="IPR050256">
    <property type="entry name" value="Glycosyltransferase_2"/>
</dbReference>
<evidence type="ECO:0000256" key="7">
    <source>
        <dbReference type="SAM" id="Phobius"/>
    </source>
</evidence>
<evidence type="ECO:0000256" key="5">
    <source>
        <dbReference type="ARBA" id="ARBA00022989"/>
    </source>
</evidence>
<sequence>MRKIQFLSIVVPCHNEKEVLDATHRRLLHVCEGLRQSKKCSQFEIVYVDNGSTDQTLEVLQHIFESDKHVRIIALRRNFGYQGSLSAGLFYANGDAVITIDADLQDSPEKIEEMVAYYEKGYDLVLGVREDRKADSLFKRWFSQSYYKCLQAMGVEIVYNHGDFRLMSKELVKEFNGLPERNRFIRAMILQLESRYAVVYYRREPRRDGVTKFNITSLFSLAFSGIVSFTYVPLRMASILGGVLCVFSIGGVIWVLYVKMVHDQVPGWASTLLPMLILGGFQLFFLGLIGEYIGRLYMEVKHRPLFVVRSEFNHGGGSFQERMDI</sequence>
<feature type="transmembrane region" description="Helical" evidence="7">
    <location>
        <begin position="239"/>
        <end position="260"/>
    </location>
</feature>
<keyword evidence="10" id="KW-1185">Reference proteome</keyword>
<dbReference type="GO" id="GO:0016757">
    <property type="term" value="F:glycosyltransferase activity"/>
    <property type="evidence" value="ECO:0007669"/>
    <property type="project" value="UniProtKB-KW"/>
</dbReference>
<evidence type="ECO:0000256" key="6">
    <source>
        <dbReference type="ARBA" id="ARBA00023136"/>
    </source>
</evidence>
<dbReference type="PANTHER" id="PTHR48090:SF1">
    <property type="entry name" value="PROPHAGE BACTOPRENOL GLUCOSYL TRANSFERASE HOMOLOG"/>
    <property type="match status" value="1"/>
</dbReference>
<evidence type="ECO:0000256" key="3">
    <source>
        <dbReference type="ARBA" id="ARBA00022679"/>
    </source>
</evidence>